<reference evidence="3" key="1">
    <citation type="submission" date="2016-10" db="EMBL/GenBank/DDBJ databases">
        <authorList>
            <person name="Varghese N."/>
        </authorList>
    </citation>
    <scope>NUCLEOTIDE SEQUENCE [LARGE SCALE GENOMIC DNA]</scope>
    <source>
        <strain evidence="3">KPR-7A</strain>
    </source>
</reference>
<evidence type="ECO:0000256" key="1">
    <source>
        <dbReference type="SAM" id="Phobius"/>
    </source>
</evidence>
<feature type="transmembrane region" description="Helical" evidence="1">
    <location>
        <begin position="23"/>
        <end position="44"/>
    </location>
</feature>
<accession>A0A1G6IDF2</accession>
<organism evidence="2 3">
    <name type="scientific">Bacillus wiedmannii</name>
    <dbReference type="NCBI Taxonomy" id="1890302"/>
    <lineage>
        <taxon>Bacteria</taxon>
        <taxon>Bacillati</taxon>
        <taxon>Bacillota</taxon>
        <taxon>Bacilli</taxon>
        <taxon>Bacillales</taxon>
        <taxon>Bacillaceae</taxon>
        <taxon>Bacillus</taxon>
        <taxon>Bacillus cereus group</taxon>
    </lineage>
</organism>
<evidence type="ECO:0000313" key="2">
    <source>
        <dbReference type="EMBL" id="SDC04393.1"/>
    </source>
</evidence>
<proteinExistence type="predicted"/>
<dbReference type="EMBL" id="FMZR01000001">
    <property type="protein sequence ID" value="SDC04393.1"/>
    <property type="molecule type" value="Genomic_DNA"/>
</dbReference>
<dbReference type="Proteomes" id="UP000183507">
    <property type="component" value="Unassembled WGS sequence"/>
</dbReference>
<gene>
    <name evidence="2" type="ORF">SAMN04487767_10168</name>
</gene>
<evidence type="ECO:0000313" key="3">
    <source>
        <dbReference type="Proteomes" id="UP000183507"/>
    </source>
</evidence>
<keyword evidence="1" id="KW-1133">Transmembrane helix</keyword>
<sequence>MNNGRNDSKFSNQCASKFNRDTLVLFFINVEQMYYLYCLLSVILKNMKVRIILKNTKVLKRGICVGILSVGVPKRVG</sequence>
<keyword evidence="1" id="KW-0472">Membrane</keyword>
<keyword evidence="1" id="KW-0812">Transmembrane</keyword>
<name>A0A1G6IDF2_9BACI</name>
<dbReference type="AlphaFoldDB" id="A0A1G6IDF2"/>
<protein>
    <submittedName>
        <fullName evidence="2">Uncharacterized protein</fullName>
    </submittedName>
</protein>